<name>A0AAI9F1M0_9BACT</name>
<reference evidence="2 3" key="1">
    <citation type="journal article" date="2011" name="Stand. Genomic Sci.">
        <title>Draft genome sequence of Caminibacter mediatlanticus strain TB-2, an epsilonproteobacterium isolated from a deep-sea hydrothermal vent.</title>
        <authorList>
            <person name="Giovannelli D."/>
            <person name="Ferriera S."/>
            <person name="Johnson J."/>
            <person name="Kravitz S."/>
            <person name="Perez-Rodriguez I."/>
            <person name="Ricci J."/>
            <person name="O'Brien C."/>
            <person name="Voordeckers J.W."/>
            <person name="Bini E."/>
            <person name="Vetriani C."/>
        </authorList>
    </citation>
    <scope>NUCLEOTIDE SEQUENCE [LARGE SCALE GENOMIC DNA]</scope>
    <source>
        <strain evidence="2 3">TB-2</strain>
    </source>
</reference>
<sequence length="55" mass="5909">MTVPLGIVIYSLYDEGNATGAAAVSVLTVIVTFIITFILNLLSKKLPKGTLTWQL</sequence>
<proteinExistence type="predicted"/>
<keyword evidence="1" id="KW-0812">Transmembrane</keyword>
<evidence type="ECO:0000256" key="1">
    <source>
        <dbReference type="SAM" id="Phobius"/>
    </source>
</evidence>
<feature type="transmembrane region" description="Helical" evidence="1">
    <location>
        <begin position="20"/>
        <end position="42"/>
    </location>
</feature>
<evidence type="ECO:0000313" key="2">
    <source>
        <dbReference type="EMBL" id="EDM22893.1"/>
    </source>
</evidence>
<dbReference type="Proteomes" id="UP000003288">
    <property type="component" value="Unassembled WGS sequence"/>
</dbReference>
<keyword evidence="1" id="KW-0472">Membrane</keyword>
<dbReference type="RefSeq" id="WP_007475758.1">
    <property type="nucleotide sequence ID" value="NZ_ABCJ01000018.1"/>
</dbReference>
<gene>
    <name evidence="2" type="ORF">CMTB2_04032</name>
</gene>
<dbReference type="EMBL" id="ABCJ01000018">
    <property type="protein sequence ID" value="EDM22893.1"/>
    <property type="molecule type" value="Genomic_DNA"/>
</dbReference>
<keyword evidence="1" id="KW-1133">Transmembrane helix</keyword>
<evidence type="ECO:0000313" key="3">
    <source>
        <dbReference type="Proteomes" id="UP000003288"/>
    </source>
</evidence>
<protein>
    <submittedName>
        <fullName evidence="2">Uncharacterized protein</fullName>
    </submittedName>
</protein>
<dbReference type="AlphaFoldDB" id="A0AAI9F1M0"/>
<organism evidence="2 3">
    <name type="scientific">Caminibacter mediatlanticus TB-2</name>
    <dbReference type="NCBI Taxonomy" id="391592"/>
    <lineage>
        <taxon>Bacteria</taxon>
        <taxon>Pseudomonadati</taxon>
        <taxon>Campylobacterota</taxon>
        <taxon>Epsilonproteobacteria</taxon>
        <taxon>Nautiliales</taxon>
        <taxon>Nautiliaceae</taxon>
        <taxon>Caminibacter</taxon>
    </lineage>
</organism>
<comment type="caution">
    <text evidence="2">The sequence shown here is derived from an EMBL/GenBank/DDBJ whole genome shotgun (WGS) entry which is preliminary data.</text>
</comment>
<accession>A0AAI9F1M0</accession>